<evidence type="ECO:0000313" key="7">
    <source>
        <dbReference type="EMBL" id="AIJ20981.1"/>
    </source>
</evidence>
<dbReference type="RefSeq" id="WP_017986846.1">
    <property type="nucleotide sequence ID" value="NZ_AQUL01000001.1"/>
</dbReference>
<evidence type="ECO:0000256" key="2">
    <source>
        <dbReference type="ARBA" id="ARBA00022741"/>
    </source>
</evidence>
<protein>
    <recommendedName>
        <fullName evidence="5">biotin--[biotin carboxyl-carrier protein] ligase</fullName>
        <ecNumber evidence="5">6.3.4.15</ecNumber>
    </recommendedName>
</protein>
<keyword evidence="4" id="KW-0092">Biotin</keyword>
<keyword evidence="8" id="KW-1185">Reference proteome</keyword>
<dbReference type="GO" id="GO:0004077">
    <property type="term" value="F:biotin--[biotin carboxyl-carrier protein] ligase activity"/>
    <property type="evidence" value="ECO:0007669"/>
    <property type="project" value="UniProtKB-EC"/>
</dbReference>
<evidence type="ECO:0000256" key="3">
    <source>
        <dbReference type="ARBA" id="ARBA00022840"/>
    </source>
</evidence>
<dbReference type="InterPro" id="IPR004143">
    <property type="entry name" value="BPL_LPL_catalytic"/>
</dbReference>
<name>A0A076MPU4_AMYME</name>
<dbReference type="HOGENOM" id="CLU_051096_5_0_11"/>
<dbReference type="Pfam" id="PF02237">
    <property type="entry name" value="BPL_C"/>
    <property type="match status" value="1"/>
</dbReference>
<gene>
    <name evidence="7" type="primary">birA</name>
    <name evidence="7" type="ORF">AMETH_0889</name>
</gene>
<dbReference type="CDD" id="cd16442">
    <property type="entry name" value="BPL"/>
    <property type="match status" value="1"/>
</dbReference>
<accession>A0A076MPU4</accession>
<dbReference type="EC" id="6.3.4.15" evidence="5"/>
<dbReference type="Gene3D" id="3.30.930.10">
    <property type="entry name" value="Bira Bifunctional Protein, Domain 2"/>
    <property type="match status" value="1"/>
</dbReference>
<evidence type="ECO:0000256" key="4">
    <source>
        <dbReference type="ARBA" id="ARBA00023267"/>
    </source>
</evidence>
<proteinExistence type="predicted"/>
<reference evidence="7 8" key="1">
    <citation type="submission" date="2014-07" db="EMBL/GenBank/DDBJ databases">
        <title>Whole Genome Sequence of the Amycolatopsis methanolica 239.</title>
        <authorList>
            <person name="Tang B."/>
        </authorList>
    </citation>
    <scope>NUCLEOTIDE SEQUENCE [LARGE SCALE GENOMIC DNA]</scope>
    <source>
        <strain evidence="7 8">239</strain>
    </source>
</reference>
<dbReference type="InterPro" id="IPR045864">
    <property type="entry name" value="aa-tRNA-synth_II/BPL/LPL"/>
</dbReference>
<dbReference type="SUPFAM" id="SSF50037">
    <property type="entry name" value="C-terminal domain of transcriptional repressors"/>
    <property type="match status" value="1"/>
</dbReference>
<evidence type="ECO:0000256" key="5">
    <source>
        <dbReference type="ARBA" id="ARBA00024227"/>
    </source>
</evidence>
<keyword evidence="2" id="KW-0547">Nucleotide-binding</keyword>
<dbReference type="Pfam" id="PF03099">
    <property type="entry name" value="BPL_LplA_LipB"/>
    <property type="match status" value="1"/>
</dbReference>
<dbReference type="PATRIC" id="fig|1068978.7.peg.930"/>
<feature type="domain" description="BPL/LPL catalytic" evidence="6">
    <location>
        <begin position="7"/>
        <end position="200"/>
    </location>
</feature>
<dbReference type="eggNOG" id="COG0340">
    <property type="taxonomic scope" value="Bacteria"/>
</dbReference>
<dbReference type="GO" id="GO:0005524">
    <property type="term" value="F:ATP binding"/>
    <property type="evidence" value="ECO:0007669"/>
    <property type="project" value="UniProtKB-KW"/>
</dbReference>
<sequence>MNAINAGRLRAELLAPQGPYAALDVVPSTGSTNADLRRASVEGAADRTVLIAEEQTSGVGRRARVWASPKGSGIYLSVLLRPAEVPFSALGSLAIAAGLAVTDLTTELGVDAVLKWPNDVLAGPDRGKCAGILSEAVAGDELGVVLGIGLNVRPLGPGVEPGAGGLLPTSLAEQGARTTDRTDVAALLLAALADREDRWRAAGGDLAKAALLDDYRARCETLGQEVRVLLPGDHAILGTAEDVDGAGQLEVRGQNGKRHTVFAGDVVHLRPVR</sequence>
<keyword evidence="3" id="KW-0067">ATP-binding</keyword>
<organism evidence="7 8">
    <name type="scientific">Amycolatopsis methanolica 239</name>
    <dbReference type="NCBI Taxonomy" id="1068978"/>
    <lineage>
        <taxon>Bacteria</taxon>
        <taxon>Bacillati</taxon>
        <taxon>Actinomycetota</taxon>
        <taxon>Actinomycetes</taxon>
        <taxon>Pseudonocardiales</taxon>
        <taxon>Pseudonocardiaceae</taxon>
        <taxon>Amycolatopsis</taxon>
        <taxon>Amycolatopsis methanolica group</taxon>
    </lineage>
</organism>
<dbReference type="Gene3D" id="2.30.30.100">
    <property type="match status" value="1"/>
</dbReference>
<dbReference type="OrthoDB" id="9807064at2"/>
<dbReference type="PROSITE" id="PS51733">
    <property type="entry name" value="BPL_LPL_CATALYTIC"/>
    <property type="match status" value="1"/>
</dbReference>
<dbReference type="SUPFAM" id="SSF55681">
    <property type="entry name" value="Class II aaRS and biotin synthetases"/>
    <property type="match status" value="1"/>
</dbReference>
<dbReference type="KEGG" id="amq:AMETH_0889"/>
<dbReference type="PANTHER" id="PTHR12835:SF5">
    <property type="entry name" value="BIOTIN--PROTEIN LIGASE"/>
    <property type="match status" value="1"/>
</dbReference>
<evidence type="ECO:0000259" key="6">
    <source>
        <dbReference type="PROSITE" id="PS51733"/>
    </source>
</evidence>
<dbReference type="Proteomes" id="UP000062973">
    <property type="component" value="Chromosome"/>
</dbReference>
<dbReference type="PANTHER" id="PTHR12835">
    <property type="entry name" value="BIOTIN PROTEIN LIGASE"/>
    <property type="match status" value="1"/>
</dbReference>
<dbReference type="GO" id="GO:0005737">
    <property type="term" value="C:cytoplasm"/>
    <property type="evidence" value="ECO:0007669"/>
    <property type="project" value="TreeGrafter"/>
</dbReference>
<dbReference type="InterPro" id="IPR008988">
    <property type="entry name" value="Transcriptional_repressor_C"/>
</dbReference>
<evidence type="ECO:0000256" key="1">
    <source>
        <dbReference type="ARBA" id="ARBA00022598"/>
    </source>
</evidence>
<evidence type="ECO:0000313" key="8">
    <source>
        <dbReference type="Proteomes" id="UP000062973"/>
    </source>
</evidence>
<dbReference type="AlphaFoldDB" id="A0A076MPU4"/>
<dbReference type="InterPro" id="IPR004408">
    <property type="entry name" value="Biotin_CoA_COase_ligase"/>
</dbReference>
<keyword evidence="1 7" id="KW-0436">Ligase</keyword>
<dbReference type="NCBIfam" id="TIGR00121">
    <property type="entry name" value="birA_ligase"/>
    <property type="match status" value="1"/>
</dbReference>
<dbReference type="InterPro" id="IPR003142">
    <property type="entry name" value="BPL_C"/>
</dbReference>
<dbReference type="EMBL" id="CP009110">
    <property type="protein sequence ID" value="AIJ20981.1"/>
    <property type="molecule type" value="Genomic_DNA"/>
</dbReference>
<dbReference type="STRING" id="1068978.AMETH_0889"/>